<feature type="compositionally biased region" description="Acidic residues" evidence="6">
    <location>
        <begin position="471"/>
        <end position="489"/>
    </location>
</feature>
<dbReference type="AlphaFoldDB" id="A0A6A6STL3"/>
<feature type="domain" description="C3H1-type" evidence="7">
    <location>
        <begin position="37"/>
        <end position="65"/>
    </location>
</feature>
<dbReference type="Pfam" id="PF05495">
    <property type="entry name" value="zf-CHY"/>
    <property type="match status" value="1"/>
</dbReference>
<name>A0A6A6STL3_9PLEO</name>
<feature type="compositionally biased region" description="Basic residues" evidence="6">
    <location>
        <begin position="769"/>
        <end position="783"/>
    </location>
</feature>
<proteinExistence type="predicted"/>
<dbReference type="InterPro" id="IPR000571">
    <property type="entry name" value="Znf_CCCH"/>
</dbReference>
<reference evidence="9" key="1">
    <citation type="journal article" date="2020" name="Stud. Mycol.">
        <title>101 Dothideomycetes genomes: a test case for predicting lifestyles and emergence of pathogens.</title>
        <authorList>
            <person name="Haridas S."/>
            <person name="Albert R."/>
            <person name="Binder M."/>
            <person name="Bloem J."/>
            <person name="Labutti K."/>
            <person name="Salamov A."/>
            <person name="Andreopoulos B."/>
            <person name="Baker S."/>
            <person name="Barry K."/>
            <person name="Bills G."/>
            <person name="Bluhm B."/>
            <person name="Cannon C."/>
            <person name="Castanera R."/>
            <person name="Culley D."/>
            <person name="Daum C."/>
            <person name="Ezra D."/>
            <person name="Gonzalez J."/>
            <person name="Henrissat B."/>
            <person name="Kuo A."/>
            <person name="Liang C."/>
            <person name="Lipzen A."/>
            <person name="Lutzoni F."/>
            <person name="Magnuson J."/>
            <person name="Mondo S."/>
            <person name="Nolan M."/>
            <person name="Ohm R."/>
            <person name="Pangilinan J."/>
            <person name="Park H.-J."/>
            <person name="Ramirez L."/>
            <person name="Alfaro M."/>
            <person name="Sun H."/>
            <person name="Tritt A."/>
            <person name="Yoshinaga Y."/>
            <person name="Zwiers L.-H."/>
            <person name="Turgeon B."/>
            <person name="Goodwin S."/>
            <person name="Spatafora J."/>
            <person name="Crous P."/>
            <person name="Grigoriev I."/>
        </authorList>
    </citation>
    <scope>NUCLEOTIDE SEQUENCE</scope>
    <source>
        <strain evidence="9">CBS 122681</strain>
    </source>
</reference>
<feature type="compositionally biased region" description="Polar residues" evidence="6">
    <location>
        <begin position="113"/>
        <end position="125"/>
    </location>
</feature>
<feature type="compositionally biased region" description="Polar residues" evidence="6">
    <location>
        <begin position="429"/>
        <end position="440"/>
    </location>
</feature>
<dbReference type="PROSITE" id="PS51266">
    <property type="entry name" value="ZF_CHY"/>
    <property type="match status" value="1"/>
</dbReference>
<evidence type="ECO:0000259" key="8">
    <source>
        <dbReference type="PROSITE" id="PS51266"/>
    </source>
</evidence>
<evidence type="ECO:0000313" key="9">
    <source>
        <dbReference type="EMBL" id="KAF2650341.1"/>
    </source>
</evidence>
<feature type="domain" description="CHY-type" evidence="8">
    <location>
        <begin position="675"/>
        <end position="742"/>
    </location>
</feature>
<gene>
    <name evidence="9" type="ORF">K491DRAFT_697336</name>
</gene>
<feature type="region of interest" description="Disordered" evidence="6">
    <location>
        <begin position="754"/>
        <end position="783"/>
    </location>
</feature>
<keyword evidence="3 5" id="KW-0862">Zinc</keyword>
<dbReference type="InterPro" id="IPR037274">
    <property type="entry name" value="Znf_CHY_sf"/>
</dbReference>
<feature type="compositionally biased region" description="Basic and acidic residues" evidence="6">
    <location>
        <begin position="292"/>
        <end position="304"/>
    </location>
</feature>
<evidence type="ECO:0000256" key="5">
    <source>
        <dbReference type="PROSITE-ProRule" id="PRU00723"/>
    </source>
</evidence>
<evidence type="ECO:0008006" key="11">
    <source>
        <dbReference type="Google" id="ProtNLM"/>
    </source>
</evidence>
<evidence type="ECO:0000256" key="4">
    <source>
        <dbReference type="PROSITE-ProRule" id="PRU00601"/>
    </source>
</evidence>
<sequence>MSSDTRSGTGRDAPLDTGGSSTSELPASQPHGQGAPPPRKARCRYFGQPSGCRSGASCPFRHETVDTAQRSTAAVQQQPVHGPQPSPPPTQTSGAGESPVAPPGSTAGRVNTPRITSRPVPQSQLADPRAYQLSQLRRRFTPAEHNENSSTILTFRMRPSDPDFPYPLEALHCSLRIPSDYPNGGKPTLGVTNPDMERGYQINIECGFDRIVASAKSATLLACLNSLDRELESLLSSQKADTIKIVQHSKKLAQDNIAPHYPVGSHAQAPALPHPVPQLRPKSPEYSAEQRSQARDARESQVRQLETRMGRLPQFVRSTDGLAFTVPIEPRKRGELPIELQALKIVKLIVPESYNLTPCRIELVGVTGEAVRCVEEAFQLRTAQEPTVSLFQQINYLSQNIRIMAKQQQRIKEASPLERTPAQAEHSEWSQSLPLRNDQQSQKRAEVSDRPHVITIPRPPEWDVSNNAAAEDSDTSSESNDNDDVEDSEVTGHASASGNASLPERGVLISFPHLDLHGIELLEIVALCIIVKCDRCKDSKDVTNLQDNSDGTHARQDSCKKCASPLTIGYRPEPLHVNSIRAGYLDLVGCAIVDLLPSSFIPTCADCSTTYARPGVTSGRGEVSIAFCRSCHRKMTFGLPEVKFLRTSASTAVRASQGPIRKKKPESLGIVAGQELPNRGRCSHYKKSYRWFRFSCCNRVYPCDRCHDETADHVLEHANRMICGFCSREQNYRPKDCGICHAWLTVRPGKGFWEGGQGTRDTTKMSRKDPRKYKRAKGSKPSS</sequence>
<dbReference type="InterPro" id="IPR008913">
    <property type="entry name" value="Znf_CHY"/>
</dbReference>
<keyword evidence="10" id="KW-1185">Reference proteome</keyword>
<feature type="region of interest" description="Disordered" evidence="6">
    <location>
        <begin position="1"/>
        <end position="128"/>
    </location>
</feature>
<dbReference type="SUPFAM" id="SSF161219">
    <property type="entry name" value="CHY zinc finger-like"/>
    <property type="match status" value="1"/>
</dbReference>
<protein>
    <recommendedName>
        <fullName evidence="11">CHY-type domain-containing protein</fullName>
    </recommendedName>
</protein>
<dbReference type="Proteomes" id="UP000799324">
    <property type="component" value="Unassembled WGS sequence"/>
</dbReference>
<evidence type="ECO:0000256" key="1">
    <source>
        <dbReference type="ARBA" id="ARBA00022723"/>
    </source>
</evidence>
<keyword evidence="2 4" id="KW-0863">Zinc-finger</keyword>
<evidence type="ECO:0000256" key="6">
    <source>
        <dbReference type="SAM" id="MobiDB-lite"/>
    </source>
</evidence>
<feature type="region of interest" description="Disordered" evidence="6">
    <location>
        <begin position="412"/>
        <end position="499"/>
    </location>
</feature>
<dbReference type="EMBL" id="MU004458">
    <property type="protein sequence ID" value="KAF2650341.1"/>
    <property type="molecule type" value="Genomic_DNA"/>
</dbReference>
<organism evidence="9 10">
    <name type="scientific">Lophiostoma macrostomum CBS 122681</name>
    <dbReference type="NCBI Taxonomy" id="1314788"/>
    <lineage>
        <taxon>Eukaryota</taxon>
        <taxon>Fungi</taxon>
        <taxon>Dikarya</taxon>
        <taxon>Ascomycota</taxon>
        <taxon>Pezizomycotina</taxon>
        <taxon>Dothideomycetes</taxon>
        <taxon>Pleosporomycetidae</taxon>
        <taxon>Pleosporales</taxon>
        <taxon>Lophiostomataceae</taxon>
        <taxon>Lophiostoma</taxon>
    </lineage>
</organism>
<dbReference type="OrthoDB" id="10253329at2759"/>
<evidence type="ECO:0000259" key="7">
    <source>
        <dbReference type="PROSITE" id="PS50103"/>
    </source>
</evidence>
<evidence type="ECO:0000256" key="3">
    <source>
        <dbReference type="ARBA" id="ARBA00022833"/>
    </source>
</evidence>
<feature type="compositionally biased region" description="Basic and acidic residues" evidence="6">
    <location>
        <begin position="441"/>
        <end position="452"/>
    </location>
</feature>
<evidence type="ECO:0000313" key="10">
    <source>
        <dbReference type="Proteomes" id="UP000799324"/>
    </source>
</evidence>
<feature type="zinc finger region" description="C3H1-type" evidence="5">
    <location>
        <begin position="37"/>
        <end position="65"/>
    </location>
</feature>
<dbReference type="GO" id="GO:0008270">
    <property type="term" value="F:zinc ion binding"/>
    <property type="evidence" value="ECO:0007669"/>
    <property type="project" value="UniProtKB-KW"/>
</dbReference>
<feature type="region of interest" description="Disordered" evidence="6">
    <location>
        <begin position="260"/>
        <end position="304"/>
    </location>
</feature>
<dbReference type="PROSITE" id="PS50103">
    <property type="entry name" value="ZF_C3H1"/>
    <property type="match status" value="1"/>
</dbReference>
<accession>A0A6A6STL3</accession>
<evidence type="ECO:0000256" key="2">
    <source>
        <dbReference type="ARBA" id="ARBA00022771"/>
    </source>
</evidence>
<keyword evidence="1 5" id="KW-0479">Metal-binding</keyword>